<dbReference type="PANTHER" id="PTHR14096">
    <property type="entry name" value="APOLIPOPROTEIN L"/>
    <property type="match status" value="1"/>
</dbReference>
<name>A0ABD0MW42_CIRMR</name>
<reference evidence="2 3" key="1">
    <citation type="submission" date="2024-05" db="EMBL/GenBank/DDBJ databases">
        <title>Genome sequencing and assembly of Indian major carp, Cirrhinus mrigala (Hamilton, 1822).</title>
        <authorList>
            <person name="Mohindra V."/>
            <person name="Chowdhury L.M."/>
            <person name="Lal K."/>
            <person name="Jena J.K."/>
        </authorList>
    </citation>
    <scope>NUCLEOTIDE SEQUENCE [LARGE SCALE GENOMIC DNA]</scope>
    <source>
        <strain evidence="2">CM1030</strain>
        <tissue evidence="2">Blood</tissue>
    </source>
</reference>
<evidence type="ECO:0000256" key="1">
    <source>
        <dbReference type="ARBA" id="ARBA00010090"/>
    </source>
</evidence>
<organism evidence="2 3">
    <name type="scientific">Cirrhinus mrigala</name>
    <name type="common">Mrigala</name>
    <dbReference type="NCBI Taxonomy" id="683832"/>
    <lineage>
        <taxon>Eukaryota</taxon>
        <taxon>Metazoa</taxon>
        <taxon>Chordata</taxon>
        <taxon>Craniata</taxon>
        <taxon>Vertebrata</taxon>
        <taxon>Euteleostomi</taxon>
        <taxon>Actinopterygii</taxon>
        <taxon>Neopterygii</taxon>
        <taxon>Teleostei</taxon>
        <taxon>Ostariophysi</taxon>
        <taxon>Cypriniformes</taxon>
        <taxon>Cyprinidae</taxon>
        <taxon>Labeoninae</taxon>
        <taxon>Labeonini</taxon>
        <taxon>Cirrhinus</taxon>
    </lineage>
</organism>
<evidence type="ECO:0000313" key="2">
    <source>
        <dbReference type="EMBL" id="KAL0152781.1"/>
    </source>
</evidence>
<dbReference type="PANTHER" id="PTHR14096:SF57">
    <property type="entry name" value="APOLIPOPROTEIN L4"/>
    <property type="match status" value="1"/>
</dbReference>
<evidence type="ECO:0000313" key="3">
    <source>
        <dbReference type="Proteomes" id="UP001529510"/>
    </source>
</evidence>
<dbReference type="Proteomes" id="UP001529510">
    <property type="component" value="Unassembled WGS sequence"/>
</dbReference>
<proteinExistence type="inferred from homology"/>
<gene>
    <name evidence="2" type="ORF">M9458_052504</name>
</gene>
<dbReference type="Pfam" id="PF05461">
    <property type="entry name" value="ApoL"/>
    <property type="match status" value="1"/>
</dbReference>
<keyword evidence="3" id="KW-1185">Reference proteome</keyword>
<comment type="similarity">
    <text evidence="1">Belongs to the apolipoprotein L family.</text>
</comment>
<comment type="caution">
    <text evidence="2">The sequence shown here is derived from an EMBL/GenBank/DDBJ whole genome shotgun (WGS) entry which is preliminary data.</text>
</comment>
<protein>
    <submittedName>
        <fullName evidence="2">Uncharacterized protein</fullName>
    </submittedName>
</protein>
<dbReference type="AlphaFoldDB" id="A0ABD0MW42"/>
<sequence>MSRVKDYACNAAQKEIRDVSPANVGDLCFVNAGEPKEKWNTLVSIISEYQGYDSKLRVCRLFEPNRQQLQELLSEYIVDTHDYICTVRDFCDKQQKWTLQRERELKKMRDIKQQADKISLNLFEHVKKSKKKGKAFRESMRSSLTQVTGNSRYKNLEKELGAVLKDILEGLEKLHHFLDAVEKLRVTSLFVFTEQSFLPKGESPESMQSVITAAIMASPLLIHFKQNAEAFFFPAISNVDVLAFHLEKYIHTTKEICGKMGERCKKAQPLVRFSLNLREDSMQKMLDHLNQLTKTRMDQNIRLTFLFQNHAQDFIDIFSKSHSRMEQFLSDLEKKAVQLDKMKKGASISSVAGSSFGIAGGVLSILGLAFAPVTAGASLALTLTGVGLGVTSGVNSLVTGITEVAVNRHHGKNAQAIFHKFMDDVTKILDCLEQASNEKNIEGLVKIDVVGAGRLIIRTGGVLKGIESLVDAASALNVLKNEEMIATAAKVGLQEAQSARSIPKLAADLPDIGKLAKGTPLALSKAARAGFITVNALFIGLDVFFIYRDSKNLAKGSPCEASQLIRSRAALWKSELEAWRKIHDSLYVGKCKLTESQEVLEQPFFDRIL</sequence>
<accession>A0ABD0MW42</accession>
<dbReference type="InterPro" id="IPR008405">
    <property type="entry name" value="ApoL"/>
</dbReference>
<dbReference type="EMBL" id="JAMKFB020000189">
    <property type="protein sequence ID" value="KAL0152781.1"/>
    <property type="molecule type" value="Genomic_DNA"/>
</dbReference>